<feature type="compositionally biased region" description="Polar residues" evidence="1">
    <location>
        <begin position="102"/>
        <end position="123"/>
    </location>
</feature>
<protein>
    <submittedName>
        <fullName evidence="2">Unannotated protein</fullName>
    </submittedName>
</protein>
<evidence type="ECO:0000313" key="2">
    <source>
        <dbReference type="EMBL" id="CAB4553727.1"/>
    </source>
</evidence>
<dbReference type="AlphaFoldDB" id="A0A6J6CR18"/>
<gene>
    <name evidence="2" type="ORF">UFOPK1421_01455</name>
</gene>
<dbReference type="InterPro" id="IPR020845">
    <property type="entry name" value="AMP-binding_CS"/>
</dbReference>
<proteinExistence type="predicted"/>
<feature type="region of interest" description="Disordered" evidence="1">
    <location>
        <begin position="74"/>
        <end position="158"/>
    </location>
</feature>
<evidence type="ECO:0000256" key="1">
    <source>
        <dbReference type="SAM" id="MobiDB-lite"/>
    </source>
</evidence>
<feature type="compositionally biased region" description="Low complexity" evidence="1">
    <location>
        <begin position="82"/>
        <end position="93"/>
    </location>
</feature>
<name>A0A6J6CR18_9ZZZZ</name>
<organism evidence="2">
    <name type="scientific">freshwater metagenome</name>
    <dbReference type="NCBI Taxonomy" id="449393"/>
    <lineage>
        <taxon>unclassified sequences</taxon>
        <taxon>metagenomes</taxon>
        <taxon>ecological metagenomes</taxon>
    </lineage>
</organism>
<reference evidence="2" key="1">
    <citation type="submission" date="2020-05" db="EMBL/GenBank/DDBJ databases">
        <authorList>
            <person name="Chiriac C."/>
            <person name="Salcher M."/>
            <person name="Ghai R."/>
            <person name="Kavagutti S V."/>
        </authorList>
    </citation>
    <scope>NUCLEOTIDE SEQUENCE</scope>
</reference>
<dbReference type="PROSITE" id="PS00455">
    <property type="entry name" value="AMP_BINDING"/>
    <property type="match status" value="1"/>
</dbReference>
<sequence length="158" mass="16314">MIFTSGVSKGARASTARRRIAGLSPQAAMIASRPNSFPIAPRAATDASRTRGSLCIVVSSISLSRTACVTTSCSPHDHAAISTTSGSSSLSRGSKSKLKNFAPSSATLRRTRTSMSVVKTSSVGAVRTPKRSKAPSADSRTDGCSSVRPISTKARSPE</sequence>
<dbReference type="EMBL" id="CAEZSL010000209">
    <property type="protein sequence ID" value="CAB4553727.1"/>
    <property type="molecule type" value="Genomic_DNA"/>
</dbReference>
<accession>A0A6J6CR18</accession>